<accession>A0ABS4GNQ3</accession>
<dbReference type="EMBL" id="JAGGKT010000004">
    <property type="protein sequence ID" value="MBP1931905.1"/>
    <property type="molecule type" value="Genomic_DNA"/>
</dbReference>
<dbReference type="RefSeq" id="WP_209809980.1">
    <property type="nucleotide sequence ID" value="NZ_JAGGKT010000004.1"/>
</dbReference>
<gene>
    <name evidence="3" type="ORF">J2Z37_001906</name>
</gene>
<feature type="domain" description="SpoVT-AbrB" evidence="2">
    <location>
        <begin position="1"/>
        <end position="46"/>
    </location>
</feature>
<comment type="caution">
    <text evidence="3">The sequence shown here is derived from an EMBL/GenBank/DDBJ whole genome shotgun (WGS) entry which is preliminary data.</text>
</comment>
<dbReference type="Pfam" id="PF04014">
    <property type="entry name" value="MazE_antitoxin"/>
    <property type="match status" value="1"/>
</dbReference>
<evidence type="ECO:0000256" key="1">
    <source>
        <dbReference type="PROSITE-ProRule" id="PRU01076"/>
    </source>
</evidence>
<evidence type="ECO:0000259" key="2">
    <source>
        <dbReference type="PROSITE" id="PS51740"/>
    </source>
</evidence>
<keyword evidence="1" id="KW-0238">DNA-binding</keyword>
<protein>
    <submittedName>
        <fullName evidence="3">AbrB family looped-hinge helix DNA binding protein</fullName>
    </submittedName>
</protein>
<sequence>MQVSKISSKGQITVPKLIRDILNLQEGDSVAFKIENGHIQVYKVDLEKVKQCII</sequence>
<proteinExistence type="predicted"/>
<organism evidence="3 4">
    <name type="scientific">Ammoniphilus resinae</name>
    <dbReference type="NCBI Taxonomy" id="861532"/>
    <lineage>
        <taxon>Bacteria</taxon>
        <taxon>Bacillati</taxon>
        <taxon>Bacillota</taxon>
        <taxon>Bacilli</taxon>
        <taxon>Bacillales</taxon>
        <taxon>Paenibacillaceae</taxon>
        <taxon>Aneurinibacillus group</taxon>
        <taxon>Ammoniphilus</taxon>
    </lineage>
</organism>
<dbReference type="SMART" id="SM00966">
    <property type="entry name" value="SpoVT_AbrB"/>
    <property type="match status" value="1"/>
</dbReference>
<dbReference type="Gene3D" id="2.10.260.10">
    <property type="match status" value="1"/>
</dbReference>
<dbReference type="InterPro" id="IPR007159">
    <property type="entry name" value="SpoVT-AbrB_dom"/>
</dbReference>
<dbReference type="PROSITE" id="PS51740">
    <property type="entry name" value="SPOVT_ABRB"/>
    <property type="match status" value="1"/>
</dbReference>
<dbReference type="SUPFAM" id="SSF89447">
    <property type="entry name" value="AbrB/MazE/MraZ-like"/>
    <property type="match status" value="1"/>
</dbReference>
<keyword evidence="4" id="KW-1185">Reference proteome</keyword>
<dbReference type="NCBIfam" id="TIGR01439">
    <property type="entry name" value="lp_hng_hel_AbrB"/>
    <property type="match status" value="1"/>
</dbReference>
<dbReference type="InterPro" id="IPR037914">
    <property type="entry name" value="SpoVT-AbrB_sf"/>
</dbReference>
<dbReference type="Proteomes" id="UP001519343">
    <property type="component" value="Unassembled WGS sequence"/>
</dbReference>
<name>A0ABS4GNQ3_9BACL</name>
<evidence type="ECO:0000313" key="4">
    <source>
        <dbReference type="Proteomes" id="UP001519343"/>
    </source>
</evidence>
<evidence type="ECO:0000313" key="3">
    <source>
        <dbReference type="EMBL" id="MBP1931905.1"/>
    </source>
</evidence>
<reference evidence="3 4" key="1">
    <citation type="submission" date="2021-03" db="EMBL/GenBank/DDBJ databases">
        <title>Genomic Encyclopedia of Type Strains, Phase IV (KMG-IV): sequencing the most valuable type-strain genomes for metagenomic binning, comparative biology and taxonomic classification.</title>
        <authorList>
            <person name="Goeker M."/>
        </authorList>
    </citation>
    <scope>NUCLEOTIDE SEQUENCE [LARGE SCALE GENOMIC DNA]</scope>
    <source>
        <strain evidence="3 4">DSM 24738</strain>
    </source>
</reference>